<dbReference type="InterPro" id="IPR000719">
    <property type="entry name" value="Prot_kinase_dom"/>
</dbReference>
<accession>A0A2H3JK25</accession>
<proteinExistence type="predicted"/>
<gene>
    <name evidence="7" type="ORF">WOLCODRAFT_33748</name>
</gene>
<dbReference type="SUPFAM" id="SSF56112">
    <property type="entry name" value="Protein kinase-like (PK-like)"/>
    <property type="match status" value="1"/>
</dbReference>
<feature type="domain" description="Protein kinase" evidence="6">
    <location>
        <begin position="1"/>
        <end position="92"/>
    </location>
</feature>
<dbReference type="Gene3D" id="1.10.510.10">
    <property type="entry name" value="Transferase(Phosphotransferase) domain 1"/>
    <property type="match status" value="1"/>
</dbReference>
<dbReference type="PANTHER" id="PTHR24345">
    <property type="entry name" value="SERINE/THREONINE-PROTEIN KINASE PLK"/>
    <property type="match status" value="1"/>
</dbReference>
<sequence>SATRICWGLIEGLAYLHTFCIAHRDIKPDNLVVDEKFCLKIIDFDIAIHLKTEDEVVSDYCGTEGWLAPEVEDEWPTYSPIKADRWSCGNVI</sequence>
<keyword evidence="8" id="KW-1185">Reference proteome</keyword>
<organism evidence="7 8">
    <name type="scientific">Wolfiporia cocos (strain MD-104)</name>
    <name type="common">Brown rot fungus</name>
    <dbReference type="NCBI Taxonomy" id="742152"/>
    <lineage>
        <taxon>Eukaryota</taxon>
        <taxon>Fungi</taxon>
        <taxon>Dikarya</taxon>
        <taxon>Basidiomycota</taxon>
        <taxon>Agaricomycotina</taxon>
        <taxon>Agaricomycetes</taxon>
        <taxon>Polyporales</taxon>
        <taxon>Phaeolaceae</taxon>
        <taxon>Wolfiporia</taxon>
    </lineage>
</organism>
<dbReference type="GO" id="GO:0004674">
    <property type="term" value="F:protein serine/threonine kinase activity"/>
    <property type="evidence" value="ECO:0007669"/>
    <property type="project" value="UniProtKB-KW"/>
</dbReference>
<feature type="non-terminal residue" evidence="7">
    <location>
        <position position="92"/>
    </location>
</feature>
<evidence type="ECO:0000256" key="4">
    <source>
        <dbReference type="ARBA" id="ARBA00022777"/>
    </source>
</evidence>
<evidence type="ECO:0000259" key="6">
    <source>
        <dbReference type="PROSITE" id="PS50011"/>
    </source>
</evidence>
<keyword evidence="4 7" id="KW-0418">Kinase</keyword>
<dbReference type="OMA" id="SATRICW"/>
<dbReference type="EMBL" id="KB467909">
    <property type="protein sequence ID" value="PCH37014.1"/>
    <property type="molecule type" value="Genomic_DNA"/>
</dbReference>
<evidence type="ECO:0000256" key="2">
    <source>
        <dbReference type="ARBA" id="ARBA00022679"/>
    </source>
</evidence>
<feature type="non-terminal residue" evidence="7">
    <location>
        <position position="1"/>
    </location>
</feature>
<protein>
    <submittedName>
        <fullName evidence="7">Kinase-like protein</fullName>
    </submittedName>
</protein>
<dbReference type="PROSITE" id="PS00108">
    <property type="entry name" value="PROTEIN_KINASE_ST"/>
    <property type="match status" value="1"/>
</dbReference>
<keyword evidence="5" id="KW-0067">ATP-binding</keyword>
<keyword evidence="3" id="KW-0547">Nucleotide-binding</keyword>
<evidence type="ECO:0000256" key="3">
    <source>
        <dbReference type="ARBA" id="ARBA00022741"/>
    </source>
</evidence>
<keyword evidence="2" id="KW-0808">Transferase</keyword>
<dbReference type="PROSITE" id="PS50011">
    <property type="entry name" value="PROTEIN_KINASE_DOM"/>
    <property type="match status" value="1"/>
</dbReference>
<evidence type="ECO:0000313" key="8">
    <source>
        <dbReference type="Proteomes" id="UP000218811"/>
    </source>
</evidence>
<dbReference type="InterPro" id="IPR008271">
    <property type="entry name" value="Ser/Thr_kinase_AS"/>
</dbReference>
<evidence type="ECO:0000256" key="5">
    <source>
        <dbReference type="ARBA" id="ARBA00022840"/>
    </source>
</evidence>
<dbReference type="Proteomes" id="UP000218811">
    <property type="component" value="Unassembled WGS sequence"/>
</dbReference>
<dbReference type="InterPro" id="IPR011009">
    <property type="entry name" value="Kinase-like_dom_sf"/>
</dbReference>
<dbReference type="GO" id="GO:0005524">
    <property type="term" value="F:ATP binding"/>
    <property type="evidence" value="ECO:0007669"/>
    <property type="project" value="UniProtKB-KW"/>
</dbReference>
<dbReference type="AlphaFoldDB" id="A0A2H3JK25"/>
<reference evidence="7 8" key="1">
    <citation type="journal article" date="2012" name="Science">
        <title>The Paleozoic origin of enzymatic lignin decomposition reconstructed from 31 fungal genomes.</title>
        <authorList>
            <person name="Floudas D."/>
            <person name="Binder M."/>
            <person name="Riley R."/>
            <person name="Barry K."/>
            <person name="Blanchette R.A."/>
            <person name="Henrissat B."/>
            <person name="Martinez A.T."/>
            <person name="Otillar R."/>
            <person name="Spatafora J.W."/>
            <person name="Yadav J.S."/>
            <person name="Aerts A."/>
            <person name="Benoit I."/>
            <person name="Boyd A."/>
            <person name="Carlson A."/>
            <person name="Copeland A."/>
            <person name="Coutinho P.M."/>
            <person name="de Vries R.P."/>
            <person name="Ferreira P."/>
            <person name="Findley K."/>
            <person name="Foster B."/>
            <person name="Gaskell J."/>
            <person name="Glotzer D."/>
            <person name="Gorecki P."/>
            <person name="Heitman J."/>
            <person name="Hesse C."/>
            <person name="Hori C."/>
            <person name="Igarashi K."/>
            <person name="Jurgens J.A."/>
            <person name="Kallen N."/>
            <person name="Kersten P."/>
            <person name="Kohler A."/>
            <person name="Kuees U."/>
            <person name="Kumar T.K.A."/>
            <person name="Kuo A."/>
            <person name="LaButti K."/>
            <person name="Larrondo L.F."/>
            <person name="Lindquist E."/>
            <person name="Ling A."/>
            <person name="Lombard V."/>
            <person name="Lucas S."/>
            <person name="Lundell T."/>
            <person name="Martin R."/>
            <person name="McLaughlin D.J."/>
            <person name="Morgenstern I."/>
            <person name="Morin E."/>
            <person name="Murat C."/>
            <person name="Nagy L.G."/>
            <person name="Nolan M."/>
            <person name="Ohm R.A."/>
            <person name="Patyshakuliyeva A."/>
            <person name="Rokas A."/>
            <person name="Ruiz-Duenas F.J."/>
            <person name="Sabat G."/>
            <person name="Salamov A."/>
            <person name="Samejima M."/>
            <person name="Schmutz J."/>
            <person name="Slot J.C."/>
            <person name="St John F."/>
            <person name="Stenlid J."/>
            <person name="Sun H."/>
            <person name="Sun S."/>
            <person name="Syed K."/>
            <person name="Tsang A."/>
            <person name="Wiebenga A."/>
            <person name="Young D."/>
            <person name="Pisabarro A."/>
            <person name="Eastwood D.C."/>
            <person name="Martin F."/>
            <person name="Cullen D."/>
            <person name="Grigoriev I.V."/>
            <person name="Hibbett D.S."/>
        </authorList>
    </citation>
    <scope>NUCLEOTIDE SEQUENCE [LARGE SCALE GENOMIC DNA]</scope>
    <source>
        <strain evidence="7 8">MD-104</strain>
    </source>
</reference>
<dbReference type="Pfam" id="PF00069">
    <property type="entry name" value="Pkinase"/>
    <property type="match status" value="1"/>
</dbReference>
<evidence type="ECO:0000256" key="1">
    <source>
        <dbReference type="ARBA" id="ARBA00022527"/>
    </source>
</evidence>
<dbReference type="PANTHER" id="PTHR24345:SF0">
    <property type="entry name" value="CELL CYCLE SERINE_THREONINE-PROTEIN KINASE CDC5_MSD2"/>
    <property type="match status" value="1"/>
</dbReference>
<keyword evidence="1" id="KW-0723">Serine/threonine-protein kinase</keyword>
<name>A0A2H3JK25_WOLCO</name>
<dbReference type="OrthoDB" id="193860at2759"/>
<dbReference type="STRING" id="742152.A0A2H3JK25"/>
<evidence type="ECO:0000313" key="7">
    <source>
        <dbReference type="EMBL" id="PCH37014.1"/>
    </source>
</evidence>
<dbReference type="GO" id="GO:0005634">
    <property type="term" value="C:nucleus"/>
    <property type="evidence" value="ECO:0007669"/>
    <property type="project" value="TreeGrafter"/>
</dbReference>